<dbReference type="Pfam" id="PF18766">
    <property type="entry name" value="SWI2_SNF2"/>
    <property type="match status" value="1"/>
</dbReference>
<dbReference type="GO" id="GO:0009307">
    <property type="term" value="P:DNA restriction-modification system"/>
    <property type="evidence" value="ECO:0007669"/>
    <property type="project" value="UniProtKB-KW"/>
</dbReference>
<evidence type="ECO:0000256" key="4">
    <source>
        <dbReference type="ARBA" id="ARBA00022741"/>
    </source>
</evidence>
<dbReference type="RefSeq" id="WP_184652467.1">
    <property type="nucleotide sequence ID" value="NZ_JACHFR010000002.1"/>
</dbReference>
<feature type="domain" description="Helicase ATP-binding" evidence="12">
    <location>
        <begin position="291"/>
        <end position="456"/>
    </location>
</feature>
<evidence type="ECO:0000256" key="2">
    <source>
        <dbReference type="ARBA" id="ARBA00008598"/>
    </source>
</evidence>
<dbReference type="CDD" id="cd18800">
    <property type="entry name" value="SF2_C_EcoR124I-like"/>
    <property type="match status" value="1"/>
</dbReference>
<dbReference type="Pfam" id="PF22679">
    <property type="entry name" value="T1R_D3-like"/>
    <property type="match status" value="1"/>
</dbReference>
<dbReference type="InterPro" id="IPR014001">
    <property type="entry name" value="Helicase_ATP-bd"/>
</dbReference>
<organism evidence="13 15">
    <name type="scientific">Treponema rectale</name>
    <dbReference type="NCBI Taxonomy" id="744512"/>
    <lineage>
        <taxon>Bacteria</taxon>
        <taxon>Pseudomonadati</taxon>
        <taxon>Spirochaetota</taxon>
        <taxon>Spirochaetia</taxon>
        <taxon>Spirochaetales</taxon>
        <taxon>Treponemataceae</taxon>
        <taxon>Treponema</taxon>
    </lineage>
</organism>
<dbReference type="Gene3D" id="3.40.50.300">
    <property type="entry name" value="P-loop containing nucleotide triphosphate hydrolases"/>
    <property type="match status" value="2"/>
</dbReference>
<dbReference type="PANTHER" id="PTHR30195:SF15">
    <property type="entry name" value="TYPE I RESTRICTION ENZYME HINDI ENDONUCLEASE SUBUNIT"/>
    <property type="match status" value="1"/>
</dbReference>
<keyword evidence="4 10" id="KW-0547">Nucleotide-binding</keyword>
<dbReference type="InterPro" id="IPR051268">
    <property type="entry name" value="Type-I_R_enzyme_R_subunit"/>
</dbReference>
<evidence type="ECO:0000256" key="9">
    <source>
        <dbReference type="ARBA" id="ARBA00023125"/>
    </source>
</evidence>
<keyword evidence="8 10" id="KW-0067">ATP-binding</keyword>
<evidence type="ECO:0000313" key="16">
    <source>
        <dbReference type="Proteomes" id="UP000593591"/>
    </source>
</evidence>
<dbReference type="CDD" id="cd22332">
    <property type="entry name" value="HsdR_N"/>
    <property type="match status" value="1"/>
</dbReference>
<keyword evidence="7 10" id="KW-0378">Hydrolase</keyword>
<reference evidence="14 16" key="1">
    <citation type="submission" date="2018-08" db="EMBL/GenBank/DDBJ databases">
        <title>The first complete genome of Treponema rectale (CHPAT), a commensal spirochete of the bovine rectum.</title>
        <authorList>
            <person name="Staton G.J."/>
            <person name="Clegg S.R."/>
            <person name="Carter S.D."/>
            <person name="Radford A.D."/>
            <person name="Darby A."/>
            <person name="Hall N."/>
            <person name="Birtles R.J."/>
            <person name="Evans N.J."/>
        </authorList>
    </citation>
    <scope>NUCLEOTIDE SEQUENCE [LARGE SCALE GENOMIC DNA]</scope>
    <source>
        <strain evidence="14 16">CHPA</strain>
    </source>
</reference>
<dbReference type="InterPro" id="IPR007409">
    <property type="entry name" value="Restrct_endonuc_type1_HsdR_N"/>
</dbReference>
<evidence type="ECO:0000313" key="15">
    <source>
        <dbReference type="Proteomes" id="UP000578697"/>
    </source>
</evidence>
<dbReference type="Gene3D" id="3.90.1570.50">
    <property type="match status" value="1"/>
</dbReference>
<proteinExistence type="inferred from homology"/>
<dbReference type="PANTHER" id="PTHR30195">
    <property type="entry name" value="TYPE I SITE-SPECIFIC DEOXYRIBONUCLEASE PROTEIN SUBUNIT M AND R"/>
    <property type="match status" value="1"/>
</dbReference>
<evidence type="ECO:0000256" key="8">
    <source>
        <dbReference type="ARBA" id="ARBA00022840"/>
    </source>
</evidence>
<dbReference type="SUPFAM" id="SSF52540">
    <property type="entry name" value="P-loop containing nucleoside triphosphate hydrolases"/>
    <property type="match status" value="2"/>
</dbReference>
<protein>
    <recommendedName>
        <fullName evidence="10">Type I restriction enzyme endonuclease subunit</fullName>
        <shortName evidence="10">R protein</shortName>
        <ecNumber evidence="10">3.1.21.3</ecNumber>
    </recommendedName>
</protein>
<dbReference type="EC" id="3.1.21.3" evidence="10"/>
<dbReference type="REBASE" id="485437">
    <property type="entry name" value="TreCHPAORF11600P"/>
</dbReference>
<comment type="function">
    <text evidence="10">Subunit R is required for both nuclease and ATPase activities, but not for modification.</text>
</comment>
<keyword evidence="11" id="KW-0175">Coiled coil</keyword>
<evidence type="ECO:0000313" key="13">
    <source>
        <dbReference type="EMBL" id="MBB5219030.1"/>
    </source>
</evidence>
<sequence length="1085" mass="126504">MANYITEDDIEVSLINILKSDELNYDFIQCDSNPNLKEQPDATNRTSKKQCVLPEIVKKALYKINPDIPSENIDSVIRELCRDFTGSDMVKTNYDNYNLIRNGRKVEFKQNGRQTFDFVKLIDFENPKNNIFTAVSQMWIQGQYYWRRPDVIIFVNGLPLVFVELKNAIIKIEEAFNKNLTDYKKDIPNLFAFNQICVLSNGLETRLGAWNSDYEFFFEWLKVESENEKPNRKDIKERGVSIEYFARGLCKKEHLIDYIENFILFQNQKVKIIAKNHQFLGVNNLMQNVERREELRGKLGVFWHTQGSGKSYSMVFFARKCARKLKGNFTFFIVTDRTDLDTQIYKNFVRTEVIGNKEECQPKNSEQLREYLKSNKKFIFSMIHKFRYDKGKKYPVLSERNDIFVLIDEAHRTQYKDLAENMHTALPNANFIAFTGTPLLGSKRLTNQWFGDYVSEYNFAQSVEDGSTVPLFYSRRVPEVGLTNNFLDDDIVDIIEDENLNEEEIKKLEDSGSKIIEVLKRDERLDKIAQDIAHHFPRRGFLGKGMVVSVDKFTAVKMYDKVQHYWEEEKKQLIKDRNSAATKEERDEITARLDYMNNVEMAVIISEDADEEKKFAEQGLNIKPHRDKMNKIVDGVDIEDRFKDKNDPLQLVFVCAMWLTGFDVPNLSTLYLDKPMKGHTLMQAIARANRVYPGKTSGIIVDYVNVFKYMQQALTDYATGDDGDEFPAKDIEYLLDLIGQSIDEADEFLSELDISLDEINKLPGDLEKLEALRNTLEIIYQKDEGKEKFRVITNTMLNLYEASKPEIFEMGWQNEKFKPLKYLNDLMNNNVDDEKLDRAKARMQALLDTSVSSEKPCHAELDSASPDGKTLKQVQGDDNYLIHEFKVIDLSKVNVEELRKEIHKAQYKAIEIDDMKEFIQKMLQIMINKNTTRISFSERFKNIIDQYNAGGSENEDYYEQLLQLIEDMKNEDKRAETEGLTEEELEMFDLLIKGRKLTKDEEQKVKLAAKNLYKKLTEEKQNLFVVDWYKDEQASTTVKDAIISSLDADLPQSFDKEAFDSKINLLLNHFVDMSVQHYGWFNNVA</sequence>
<evidence type="ECO:0000256" key="6">
    <source>
        <dbReference type="ARBA" id="ARBA00022759"/>
    </source>
</evidence>
<comment type="subunit">
    <text evidence="10">The type I restriction/modification system is composed of three polypeptides R, M and S.</text>
</comment>
<dbReference type="InterPro" id="IPR021810">
    <property type="entry name" value="T1RH-like_C"/>
</dbReference>
<evidence type="ECO:0000259" key="12">
    <source>
        <dbReference type="PROSITE" id="PS51192"/>
    </source>
</evidence>
<dbReference type="KEGG" id="trc:DYE49_11625"/>
<evidence type="ECO:0000256" key="11">
    <source>
        <dbReference type="SAM" id="Coils"/>
    </source>
</evidence>
<comment type="catalytic activity">
    <reaction evidence="1 10">
        <text>Endonucleolytic cleavage of DNA to give random double-stranded fragments with terminal 5'-phosphates, ATP is simultaneously hydrolyzed.</text>
        <dbReference type="EC" id="3.1.21.3"/>
    </reaction>
</comment>
<evidence type="ECO:0000256" key="3">
    <source>
        <dbReference type="ARBA" id="ARBA00022722"/>
    </source>
</evidence>
<dbReference type="PROSITE" id="PS51192">
    <property type="entry name" value="HELICASE_ATP_BIND_1"/>
    <property type="match status" value="1"/>
</dbReference>
<dbReference type="EMBL" id="JACHFR010000002">
    <property type="protein sequence ID" value="MBB5219030.1"/>
    <property type="molecule type" value="Genomic_DNA"/>
</dbReference>
<dbReference type="Proteomes" id="UP000578697">
    <property type="component" value="Unassembled WGS sequence"/>
</dbReference>
<dbReference type="Proteomes" id="UP000593591">
    <property type="component" value="Chromosome"/>
</dbReference>
<keyword evidence="15" id="KW-1185">Reference proteome</keyword>
<dbReference type="EMBL" id="CP031517">
    <property type="protein sequence ID" value="QOS41058.1"/>
    <property type="molecule type" value="Genomic_DNA"/>
</dbReference>
<dbReference type="GO" id="GO:0005524">
    <property type="term" value="F:ATP binding"/>
    <property type="evidence" value="ECO:0007669"/>
    <property type="project" value="UniProtKB-KW"/>
</dbReference>
<feature type="coiled-coil region" evidence="11">
    <location>
        <begin position="954"/>
        <end position="1019"/>
    </location>
</feature>
<keyword evidence="9 10" id="KW-0238">DNA-binding</keyword>
<evidence type="ECO:0000256" key="1">
    <source>
        <dbReference type="ARBA" id="ARBA00000851"/>
    </source>
</evidence>
<dbReference type="InterPro" id="IPR040980">
    <property type="entry name" value="SWI2_SNF2"/>
</dbReference>
<dbReference type="GO" id="GO:0003677">
    <property type="term" value="F:DNA binding"/>
    <property type="evidence" value="ECO:0007669"/>
    <property type="project" value="UniProtKB-KW"/>
</dbReference>
<dbReference type="Pfam" id="PF04313">
    <property type="entry name" value="HSDR_N"/>
    <property type="match status" value="1"/>
</dbReference>
<dbReference type="NCBIfam" id="TIGR00348">
    <property type="entry name" value="hsdR"/>
    <property type="match status" value="1"/>
</dbReference>
<dbReference type="AlphaFoldDB" id="A0A840SE63"/>
<reference evidence="13 15" key="2">
    <citation type="submission" date="2020-08" db="EMBL/GenBank/DDBJ databases">
        <title>Genomic Encyclopedia of Type Strains, Phase IV (KMG-IV): sequencing the most valuable type-strain genomes for metagenomic binning, comparative biology and taxonomic classification.</title>
        <authorList>
            <person name="Goeker M."/>
        </authorList>
    </citation>
    <scope>NUCLEOTIDE SEQUENCE [LARGE SCALE GENOMIC DNA]</scope>
    <source>
        <strain evidence="13 15">DSM 103679</strain>
    </source>
</reference>
<dbReference type="InterPro" id="IPR004473">
    <property type="entry name" value="Restrct_endonuc_typeI_HsdR"/>
</dbReference>
<evidence type="ECO:0000256" key="10">
    <source>
        <dbReference type="RuleBase" id="RU364115"/>
    </source>
</evidence>
<comment type="similarity">
    <text evidence="2 10">Belongs to the HsdR family.</text>
</comment>
<dbReference type="GO" id="GO:0009035">
    <property type="term" value="F:type I site-specific deoxyribonuclease activity"/>
    <property type="evidence" value="ECO:0007669"/>
    <property type="project" value="UniProtKB-EC"/>
</dbReference>
<dbReference type="InterPro" id="IPR027417">
    <property type="entry name" value="P-loop_NTPase"/>
</dbReference>
<gene>
    <name evidence="14" type="ORF">DYE49_11625</name>
    <name evidence="13" type="ORF">HNP77_001399</name>
</gene>
<keyword evidence="6 14" id="KW-0255">Endonuclease</keyword>
<evidence type="ECO:0000256" key="7">
    <source>
        <dbReference type="ARBA" id="ARBA00022801"/>
    </source>
</evidence>
<accession>A0A840SE63</accession>
<evidence type="ECO:0000313" key="14">
    <source>
        <dbReference type="EMBL" id="QOS41058.1"/>
    </source>
</evidence>
<dbReference type="Pfam" id="PF11867">
    <property type="entry name" value="T1RH-like_C"/>
    <property type="match status" value="1"/>
</dbReference>
<dbReference type="InterPro" id="IPR055180">
    <property type="entry name" value="HsdR_RecA-like_helicase_dom_2"/>
</dbReference>
<keyword evidence="5 10" id="KW-0680">Restriction system</keyword>
<name>A0A840SE63_9SPIR</name>
<dbReference type="SMART" id="SM00487">
    <property type="entry name" value="DEXDc"/>
    <property type="match status" value="1"/>
</dbReference>
<evidence type="ECO:0000256" key="5">
    <source>
        <dbReference type="ARBA" id="ARBA00022747"/>
    </source>
</evidence>
<keyword evidence="3" id="KW-0540">Nuclease</keyword>